<dbReference type="GO" id="GO:0004803">
    <property type="term" value="F:transposase activity"/>
    <property type="evidence" value="ECO:0007669"/>
    <property type="project" value="InterPro"/>
</dbReference>
<dbReference type="OrthoDB" id="740398at2"/>
<dbReference type="GO" id="GO:0006313">
    <property type="term" value="P:DNA transposition"/>
    <property type="evidence" value="ECO:0007669"/>
    <property type="project" value="InterPro"/>
</dbReference>
<proteinExistence type="predicted"/>
<keyword evidence="4" id="KW-1185">Reference proteome</keyword>
<dbReference type="eggNOG" id="COG5421">
    <property type="taxonomic scope" value="Bacteria"/>
</dbReference>
<dbReference type="GO" id="GO:0003677">
    <property type="term" value="F:DNA binding"/>
    <property type="evidence" value="ECO:0007669"/>
    <property type="project" value="InterPro"/>
</dbReference>
<gene>
    <name evidence="3" type="ordered locus">Ppha_2231</name>
</gene>
<evidence type="ECO:0000313" key="3">
    <source>
        <dbReference type="EMBL" id="ACF44428.1"/>
    </source>
</evidence>
<dbReference type="EMBL" id="CP001110">
    <property type="protein sequence ID" value="ACF44428.1"/>
    <property type="molecule type" value="Genomic_DNA"/>
</dbReference>
<evidence type="ECO:0000259" key="2">
    <source>
        <dbReference type="Pfam" id="PF01609"/>
    </source>
</evidence>
<dbReference type="AlphaFoldDB" id="B4SDR0"/>
<dbReference type="InterPro" id="IPR002559">
    <property type="entry name" value="Transposase_11"/>
</dbReference>
<feature type="domain" description="Transposase IS4-like" evidence="2">
    <location>
        <begin position="197"/>
        <end position="465"/>
    </location>
</feature>
<dbReference type="SUPFAM" id="SSF53098">
    <property type="entry name" value="Ribonuclease H-like"/>
    <property type="match status" value="1"/>
</dbReference>
<dbReference type="Proteomes" id="UP000002724">
    <property type="component" value="Chromosome"/>
</dbReference>
<protein>
    <submittedName>
        <fullName evidence="3">Transposase IS4 family protein</fullName>
    </submittedName>
</protein>
<dbReference type="HOGENOM" id="CLU_022426_7_0_10"/>
<dbReference type="InterPro" id="IPR047654">
    <property type="entry name" value="IS1634_transpos"/>
</dbReference>
<dbReference type="KEGG" id="pph:Ppha_2231"/>
<reference evidence="3 4" key="1">
    <citation type="submission" date="2008-06" db="EMBL/GenBank/DDBJ databases">
        <title>Complete sequence of Pelodictyon phaeoclathratiforme BU-1.</title>
        <authorList>
            <consortium name="US DOE Joint Genome Institute"/>
            <person name="Lucas S."/>
            <person name="Copeland A."/>
            <person name="Lapidus A."/>
            <person name="Glavina del Rio T."/>
            <person name="Dalin E."/>
            <person name="Tice H."/>
            <person name="Bruce D."/>
            <person name="Goodwin L."/>
            <person name="Pitluck S."/>
            <person name="Schmutz J."/>
            <person name="Larimer F."/>
            <person name="Land M."/>
            <person name="Hauser L."/>
            <person name="Kyrpides N."/>
            <person name="Mikhailova N."/>
            <person name="Liu Z."/>
            <person name="Li T."/>
            <person name="Zhao F."/>
            <person name="Overmann J."/>
            <person name="Bryant D.A."/>
            <person name="Richardson P."/>
        </authorList>
    </citation>
    <scope>NUCLEOTIDE SEQUENCE [LARGE SCALE GENOMIC DNA]</scope>
    <source>
        <strain evidence="4">DSM 5477 / BU-1</strain>
    </source>
</reference>
<dbReference type="PANTHER" id="PTHR34614">
    <property type="match status" value="1"/>
</dbReference>
<dbReference type="NCBIfam" id="NF033559">
    <property type="entry name" value="transpos_IS1634"/>
    <property type="match status" value="1"/>
</dbReference>
<name>B4SDR0_PELPB</name>
<sequence>MHVDIIPNRNSRPAILLRESWRENDKVMKRTVANISNWPPEQVTALRRVLKNEPLVSPSEVFSIERSLPHGHVEALLEMIRLIGFDKMIAARRTRERDLVLAMIVERLIAPSSKLATTRLWHSTTLAQLLNVEDADEDELYAAMDWLLERQPVLEKRFASRHLGEGQHVFYDVSNSSYEGHCCPLARLGHDKQGRRGKPIITYGVLTDVKGRPIAVEVYPGNTGDPSTVADQVEKLKERFALQRVVLVGDRGTLTQTQIDILKTHPGIGWISALRSENIRKLAANNHLQLSLFDEKNLAEITSADFPDERLIACFNPLLCDERRRKRQELLDATENKLQKIVDEVHRRTKTPLSASEIGQKVGKVINGYKMAKHFELSIADGEFSFKRKAESIAQEAELDGIYVIRTSESRQNLSAEDTVRSYKNLAKVEQVFRTFKSIDLQVRPIYHYYAERVRAHIFLCLLVYYVEWHMRQALAPLLFDDEELAQDRKERDPIKPAVSSKSAKKKKSTKTNKEGFPVHSFRSLIMELGTRSRNRCRLKSAPGSPVISQDTEPTPLQTRAMELIRLYPVDGS</sequence>
<dbReference type="PANTHER" id="PTHR34614:SF2">
    <property type="entry name" value="TRANSPOSASE IS4-LIKE DOMAIN-CONTAINING PROTEIN"/>
    <property type="match status" value="1"/>
</dbReference>
<dbReference type="InterPro" id="IPR012337">
    <property type="entry name" value="RNaseH-like_sf"/>
</dbReference>
<feature type="region of interest" description="Disordered" evidence="1">
    <location>
        <begin position="490"/>
        <end position="515"/>
    </location>
</feature>
<dbReference type="Pfam" id="PF01609">
    <property type="entry name" value="DDE_Tnp_1"/>
    <property type="match status" value="1"/>
</dbReference>
<evidence type="ECO:0000313" key="4">
    <source>
        <dbReference type="Proteomes" id="UP000002724"/>
    </source>
</evidence>
<organism evidence="3 4">
    <name type="scientific">Pelodictyon phaeoclathratiforme (strain DSM 5477 / BU-1)</name>
    <dbReference type="NCBI Taxonomy" id="324925"/>
    <lineage>
        <taxon>Bacteria</taxon>
        <taxon>Pseudomonadati</taxon>
        <taxon>Chlorobiota</taxon>
        <taxon>Chlorobiia</taxon>
        <taxon>Chlorobiales</taxon>
        <taxon>Chlorobiaceae</taxon>
        <taxon>Chlorobium/Pelodictyon group</taxon>
        <taxon>Pelodictyon</taxon>
    </lineage>
</organism>
<evidence type="ECO:0000256" key="1">
    <source>
        <dbReference type="SAM" id="MobiDB-lite"/>
    </source>
</evidence>
<accession>B4SDR0</accession>
<dbReference type="STRING" id="324925.Ppha_2231"/>